<dbReference type="InterPro" id="IPR002048">
    <property type="entry name" value="EF_hand_dom"/>
</dbReference>
<evidence type="ECO:0000256" key="2">
    <source>
        <dbReference type="ARBA" id="ARBA00022837"/>
    </source>
</evidence>
<dbReference type="SMART" id="SM00054">
    <property type="entry name" value="EFh"/>
    <property type="match status" value="2"/>
</dbReference>
<feature type="domain" description="EF-hand" evidence="3">
    <location>
        <begin position="125"/>
        <end position="160"/>
    </location>
</feature>
<organism evidence="4 5">
    <name type="scientific">Chloropicon roscoffensis</name>
    <dbReference type="NCBI Taxonomy" id="1461544"/>
    <lineage>
        <taxon>Eukaryota</taxon>
        <taxon>Viridiplantae</taxon>
        <taxon>Chlorophyta</taxon>
        <taxon>Chloropicophyceae</taxon>
        <taxon>Chloropicales</taxon>
        <taxon>Chloropicaceae</taxon>
        <taxon>Chloropicon</taxon>
    </lineage>
</organism>
<accession>A0AAX4P6C9</accession>
<dbReference type="PROSITE" id="PS50222">
    <property type="entry name" value="EF_HAND_2"/>
    <property type="match status" value="2"/>
</dbReference>
<gene>
    <name evidence="4" type="ORF">HKI87_04g33190</name>
</gene>
<dbReference type="PANTHER" id="PTHR46311:SF1">
    <property type="entry name" value="CALCIUM-BINDING PROTEIN 7"/>
    <property type="match status" value="1"/>
</dbReference>
<dbReference type="InterPro" id="IPR018247">
    <property type="entry name" value="EF_Hand_1_Ca_BS"/>
</dbReference>
<dbReference type="InterPro" id="IPR051111">
    <property type="entry name" value="Ca-binding_regulatory"/>
</dbReference>
<dbReference type="SUPFAM" id="SSF47473">
    <property type="entry name" value="EF-hand"/>
    <property type="match status" value="1"/>
</dbReference>
<feature type="domain" description="EF-hand" evidence="3">
    <location>
        <begin position="89"/>
        <end position="124"/>
    </location>
</feature>
<reference evidence="4 5" key="1">
    <citation type="submission" date="2024-03" db="EMBL/GenBank/DDBJ databases">
        <title>Complete genome sequence of the green alga Chloropicon roscoffensis RCC1871.</title>
        <authorList>
            <person name="Lemieux C."/>
            <person name="Pombert J.-F."/>
            <person name="Otis C."/>
            <person name="Turmel M."/>
        </authorList>
    </citation>
    <scope>NUCLEOTIDE SEQUENCE [LARGE SCALE GENOMIC DNA]</scope>
    <source>
        <strain evidence="4 5">RCC1871</strain>
    </source>
</reference>
<dbReference type="PROSITE" id="PS00018">
    <property type="entry name" value="EF_HAND_1"/>
    <property type="match status" value="1"/>
</dbReference>
<dbReference type="FunFam" id="1.10.238.10:FF:000003">
    <property type="entry name" value="Calmodulin A"/>
    <property type="match status" value="1"/>
</dbReference>
<dbReference type="InterPro" id="IPR011992">
    <property type="entry name" value="EF-hand-dom_pair"/>
</dbReference>
<evidence type="ECO:0000259" key="3">
    <source>
        <dbReference type="PROSITE" id="PS50222"/>
    </source>
</evidence>
<dbReference type="GO" id="GO:0005509">
    <property type="term" value="F:calcium ion binding"/>
    <property type="evidence" value="ECO:0007669"/>
    <property type="project" value="InterPro"/>
</dbReference>
<protein>
    <submittedName>
        <fullName evidence="4">EF-hand calcium-binding domain-containing protein</fullName>
    </submittedName>
</protein>
<name>A0AAX4P6C9_9CHLO</name>
<dbReference type="Proteomes" id="UP001472866">
    <property type="component" value="Chromosome 04"/>
</dbReference>
<dbReference type="Pfam" id="PF13499">
    <property type="entry name" value="EF-hand_7"/>
    <property type="match status" value="1"/>
</dbReference>
<dbReference type="PANTHER" id="PTHR46311">
    <property type="entry name" value="CALCIUM-BINDING PROTEIN 8-RELATED"/>
    <property type="match status" value="1"/>
</dbReference>
<evidence type="ECO:0000313" key="5">
    <source>
        <dbReference type="Proteomes" id="UP001472866"/>
    </source>
</evidence>
<dbReference type="AlphaFoldDB" id="A0AAX4P6C9"/>
<proteinExistence type="predicted"/>
<dbReference type="Gene3D" id="1.10.238.10">
    <property type="entry name" value="EF-hand"/>
    <property type="match status" value="1"/>
</dbReference>
<evidence type="ECO:0000256" key="1">
    <source>
        <dbReference type="ARBA" id="ARBA00022737"/>
    </source>
</evidence>
<keyword evidence="2" id="KW-0106">Calcium</keyword>
<sequence>MAPLQAESSELERIVDGRKERLSREAFRDWDRGVKGSLTRHEATCALLEVFGVKPGQAELDALFLGAEEEGLRLARFERHCRERHLLRDRGEEVRDAFKAFDARGSGYISRERCLETFATHAGFVPRDVVELVFEEIDIDGDGKISFRDFARVWNSAEGSTRVDLTESYALSLHEDRLRLA</sequence>
<keyword evidence="5" id="KW-1185">Reference proteome</keyword>
<dbReference type="CDD" id="cd00051">
    <property type="entry name" value="EFh"/>
    <property type="match status" value="1"/>
</dbReference>
<keyword evidence="1" id="KW-0677">Repeat</keyword>
<dbReference type="EMBL" id="CP151504">
    <property type="protein sequence ID" value="WZN61784.1"/>
    <property type="molecule type" value="Genomic_DNA"/>
</dbReference>
<dbReference type="GO" id="GO:0032588">
    <property type="term" value="C:trans-Golgi network membrane"/>
    <property type="evidence" value="ECO:0007669"/>
    <property type="project" value="TreeGrafter"/>
</dbReference>
<evidence type="ECO:0000313" key="4">
    <source>
        <dbReference type="EMBL" id="WZN61784.1"/>
    </source>
</evidence>